<evidence type="ECO:0000313" key="7">
    <source>
        <dbReference type="Proteomes" id="UP000246744"/>
    </source>
</evidence>
<dbReference type="PANTHER" id="PTHR48078:SF9">
    <property type="entry name" value="D-SERINE DEHYDRATASE"/>
    <property type="match status" value="1"/>
</dbReference>
<dbReference type="Pfam" id="PF00291">
    <property type="entry name" value="PALP"/>
    <property type="match status" value="1"/>
</dbReference>
<dbReference type="GO" id="GO:0030170">
    <property type="term" value="F:pyridoxal phosphate binding"/>
    <property type="evidence" value="ECO:0007669"/>
    <property type="project" value="InterPro"/>
</dbReference>
<dbReference type="PANTHER" id="PTHR48078">
    <property type="entry name" value="THREONINE DEHYDRATASE, MITOCHONDRIAL-RELATED"/>
    <property type="match status" value="1"/>
</dbReference>
<dbReference type="Proteomes" id="UP000246744">
    <property type="component" value="Unassembled WGS sequence"/>
</dbReference>
<dbReference type="GO" id="GO:0009097">
    <property type="term" value="P:isoleucine biosynthetic process"/>
    <property type="evidence" value="ECO:0007669"/>
    <property type="project" value="TreeGrafter"/>
</dbReference>
<dbReference type="HAMAP" id="MF_01030">
    <property type="entry name" value="D_Ser_dehydrat"/>
    <property type="match status" value="1"/>
</dbReference>
<evidence type="ECO:0000313" key="6">
    <source>
        <dbReference type="EMBL" id="PWW09095.1"/>
    </source>
</evidence>
<gene>
    <name evidence="4" type="primary">dsdA</name>
    <name evidence="6" type="ORF">DES37_106219</name>
</gene>
<accession>A0A317PZ66</accession>
<dbReference type="SUPFAM" id="SSF53686">
    <property type="entry name" value="Tryptophan synthase beta subunit-like PLP-dependent enzymes"/>
    <property type="match status" value="1"/>
</dbReference>
<comment type="cofactor">
    <cofactor evidence="1 4">
        <name>pyridoxal 5'-phosphate</name>
        <dbReference type="ChEBI" id="CHEBI:597326"/>
    </cofactor>
</comment>
<feature type="domain" description="Tryptophan synthase beta chain-like PALP" evidence="5">
    <location>
        <begin position="109"/>
        <end position="405"/>
    </location>
</feature>
<evidence type="ECO:0000256" key="4">
    <source>
        <dbReference type="HAMAP-Rule" id="MF_01030"/>
    </source>
</evidence>
<keyword evidence="2 4" id="KW-0663">Pyridoxal phosphate</keyword>
<dbReference type="EMBL" id="QGTS01000006">
    <property type="protein sequence ID" value="PWW09095.1"/>
    <property type="molecule type" value="Genomic_DNA"/>
</dbReference>
<evidence type="ECO:0000256" key="1">
    <source>
        <dbReference type="ARBA" id="ARBA00001933"/>
    </source>
</evidence>
<name>A0A317PZ66_9ENTR</name>
<evidence type="ECO:0000256" key="2">
    <source>
        <dbReference type="ARBA" id="ARBA00022898"/>
    </source>
</evidence>
<keyword evidence="3 4" id="KW-0456">Lyase</keyword>
<dbReference type="NCBIfam" id="NF002823">
    <property type="entry name" value="PRK02991.1"/>
    <property type="match status" value="1"/>
</dbReference>
<comment type="caution">
    <text evidence="6">The sequence shown here is derived from an EMBL/GenBank/DDBJ whole genome shotgun (WGS) entry which is preliminary data.</text>
</comment>
<comment type="subunit">
    <text evidence="4">Monomer.</text>
</comment>
<evidence type="ECO:0000256" key="3">
    <source>
        <dbReference type="ARBA" id="ARBA00023239"/>
    </source>
</evidence>
<dbReference type="NCBIfam" id="TIGR02035">
    <property type="entry name" value="D_Ser_am_lyase"/>
    <property type="match status" value="1"/>
</dbReference>
<dbReference type="EC" id="4.3.1.18" evidence="4"/>
<dbReference type="GO" id="GO:0016836">
    <property type="term" value="F:hydro-lyase activity"/>
    <property type="evidence" value="ECO:0007669"/>
    <property type="project" value="UniProtKB-UniRule"/>
</dbReference>
<dbReference type="GO" id="GO:0008721">
    <property type="term" value="F:D-serine ammonia-lyase activity"/>
    <property type="evidence" value="ECO:0007669"/>
    <property type="project" value="UniProtKB-EC"/>
</dbReference>
<sequence>MLFLSLSHENTIMTTTIAMLRETRPLLDDLAAMKETVWCNPDITSAEEGLHYSGLTRRDVQGAEQRLARFAPCLKQLFPQTAAADGMIESELVAISALKATLDQKYGHTVPGRVMLKKDSHLPIAGSVKARGGIYEVLTWAEHLAFRTGLLNPHDDYSKLDSDVARQCFSDYEIAVGSTGNLGLSIGLMGKKLGFRVTVHMSADAKAWKKNLLRECGASVIEYQDDYSVAVSHGREAAKNHEHTLFVDDEHSRTLFLGYAVAGERLKKQCDEQGIIVDHDHPLFVYLPCGVGGAPGGISFGLKLAFGDNVHCFFAEPTHSPCMFLGVYSGLHDQISVQDVGLDNHTVADGLAVGRASGFVGKTMARLISGYYTQSDETLLALLGDVWRDENIFLEPSAAASVSGPWVTAAESAKSFSAQQLAGATHILWATGGGMVPQTEREALLNQSGQ</sequence>
<dbReference type="InterPro" id="IPR011780">
    <property type="entry name" value="D_Ser_am_lyase"/>
</dbReference>
<protein>
    <recommendedName>
        <fullName evidence="4">D-serine dehydratase</fullName>
        <ecNumber evidence="4">4.3.1.18</ecNumber>
    </recommendedName>
    <alternativeName>
        <fullName evidence="4">D-serine deaminase</fullName>
        <shortName evidence="4">DSD</shortName>
    </alternativeName>
</protein>
<dbReference type="InterPro" id="IPR001926">
    <property type="entry name" value="TrpB-like_PALP"/>
</dbReference>
<comment type="similarity">
    <text evidence="4">Belongs to the serine/threonine dehydratase family. DsdA subfamily.</text>
</comment>
<comment type="catalytic activity">
    <reaction evidence="4">
        <text>D-serine = pyruvate + NH4(+)</text>
        <dbReference type="Rhea" id="RHEA:13977"/>
        <dbReference type="ChEBI" id="CHEBI:15361"/>
        <dbReference type="ChEBI" id="CHEBI:28938"/>
        <dbReference type="ChEBI" id="CHEBI:35247"/>
        <dbReference type="EC" id="4.3.1.18"/>
    </reaction>
</comment>
<feature type="modified residue" description="N6-(pyridoxal phosphate)lysine" evidence="4">
    <location>
        <position position="129"/>
    </location>
</feature>
<proteinExistence type="inferred from homology"/>
<dbReference type="Gene3D" id="3.40.50.1100">
    <property type="match status" value="2"/>
</dbReference>
<keyword evidence="7" id="KW-1185">Reference proteome</keyword>
<dbReference type="InterPro" id="IPR036052">
    <property type="entry name" value="TrpB-like_PALP_sf"/>
</dbReference>
<dbReference type="GO" id="GO:0036088">
    <property type="term" value="P:D-serine catabolic process"/>
    <property type="evidence" value="ECO:0007669"/>
    <property type="project" value="TreeGrafter"/>
</dbReference>
<reference evidence="6 7" key="1">
    <citation type="submission" date="2018-05" db="EMBL/GenBank/DDBJ databases">
        <title>Genomic Encyclopedia of Type Strains, Phase IV (KMG-IV): sequencing the most valuable type-strain genomes for metagenomic binning, comparative biology and taxonomic classification.</title>
        <authorList>
            <person name="Goeker M."/>
        </authorList>
    </citation>
    <scope>NUCLEOTIDE SEQUENCE [LARGE SCALE GENOMIC DNA]</scope>
    <source>
        <strain evidence="6 7">DSM 19579</strain>
    </source>
</reference>
<evidence type="ECO:0000259" key="5">
    <source>
        <dbReference type="Pfam" id="PF00291"/>
    </source>
</evidence>
<organism evidence="6 7">
    <name type="scientific">Mangrovibacter plantisponsor</name>
    <dbReference type="NCBI Taxonomy" id="451513"/>
    <lineage>
        <taxon>Bacteria</taxon>
        <taxon>Pseudomonadati</taxon>
        <taxon>Pseudomonadota</taxon>
        <taxon>Gammaproteobacteria</taxon>
        <taxon>Enterobacterales</taxon>
        <taxon>Enterobacteriaceae</taxon>
        <taxon>Mangrovibacter</taxon>
    </lineage>
</organism>
<dbReference type="InterPro" id="IPR050147">
    <property type="entry name" value="Ser/Thr_Dehydratase"/>
</dbReference>
<dbReference type="AlphaFoldDB" id="A0A317PZ66"/>